<dbReference type="OrthoDB" id="21072at2759"/>
<evidence type="ECO:0000256" key="3">
    <source>
        <dbReference type="ARBA" id="ARBA00013784"/>
    </source>
</evidence>
<feature type="compositionally biased region" description="Basic and acidic residues" evidence="8">
    <location>
        <begin position="266"/>
        <end position="282"/>
    </location>
</feature>
<comment type="caution">
    <text evidence="10">The sequence shown here is derived from an EMBL/GenBank/DDBJ whole genome shotgun (WGS) entry which is preliminary data.</text>
</comment>
<dbReference type="GO" id="GO:0015031">
    <property type="term" value="P:protein transport"/>
    <property type="evidence" value="ECO:0007669"/>
    <property type="project" value="UniProtKB-KW"/>
</dbReference>
<gene>
    <name evidence="10" type="ORF">PENSTE_c002G01536</name>
</gene>
<evidence type="ECO:0000313" key="10">
    <source>
        <dbReference type="EMBL" id="OQE29533.1"/>
    </source>
</evidence>
<dbReference type="Proteomes" id="UP000191285">
    <property type="component" value="Unassembled WGS sequence"/>
</dbReference>
<dbReference type="AlphaFoldDB" id="A0A1V6TVG5"/>
<feature type="compositionally biased region" description="Acidic residues" evidence="8">
    <location>
        <begin position="250"/>
        <end position="259"/>
    </location>
</feature>
<keyword evidence="6" id="KW-0072">Autophagy</keyword>
<dbReference type="GO" id="GO:0000045">
    <property type="term" value="P:autophagosome assembly"/>
    <property type="evidence" value="ECO:0007669"/>
    <property type="project" value="InterPro"/>
</dbReference>
<dbReference type="InterPro" id="IPR040666">
    <property type="entry name" value="Atg29_N"/>
</dbReference>
<evidence type="ECO:0000256" key="5">
    <source>
        <dbReference type="ARBA" id="ARBA00022927"/>
    </source>
</evidence>
<name>A0A1V6TVG5_9EURO</name>
<dbReference type="Gene3D" id="1.10.10.2570">
    <property type="match status" value="1"/>
</dbReference>
<feature type="compositionally biased region" description="Low complexity" evidence="8">
    <location>
        <begin position="315"/>
        <end position="334"/>
    </location>
</feature>
<keyword evidence="5" id="KW-0653">Protein transport</keyword>
<feature type="domain" description="Atg29 N-terminal" evidence="9">
    <location>
        <begin position="10"/>
        <end position="62"/>
    </location>
</feature>
<protein>
    <recommendedName>
        <fullName evidence="3">Autophagy-related protein 29</fullName>
    </recommendedName>
</protein>
<feature type="compositionally biased region" description="Acidic residues" evidence="8">
    <location>
        <begin position="206"/>
        <end position="220"/>
    </location>
</feature>
<dbReference type="InterPro" id="IPR039362">
    <property type="entry name" value="ATG29_sf"/>
</dbReference>
<proteinExistence type="inferred from homology"/>
<evidence type="ECO:0000256" key="8">
    <source>
        <dbReference type="SAM" id="MobiDB-lite"/>
    </source>
</evidence>
<feature type="region of interest" description="Disordered" evidence="8">
    <location>
        <begin position="86"/>
        <end position="411"/>
    </location>
</feature>
<feature type="compositionally biased region" description="Polar residues" evidence="8">
    <location>
        <begin position="398"/>
        <end position="411"/>
    </location>
</feature>
<dbReference type="STRING" id="303698.A0A1V6TVG5"/>
<feature type="compositionally biased region" description="Low complexity" evidence="8">
    <location>
        <begin position="97"/>
        <end position="110"/>
    </location>
</feature>
<comment type="function">
    <text evidence="7">Plays a role in autophagy. Functions at the preautophagosomal structure (PAS) in order to form normal autophagosomes under starvation conditions. Also plays a role in mitophagy and regulation of filamentous growth.</text>
</comment>
<evidence type="ECO:0000256" key="1">
    <source>
        <dbReference type="ARBA" id="ARBA00004329"/>
    </source>
</evidence>
<keyword evidence="11" id="KW-1185">Reference proteome</keyword>
<dbReference type="PANTHER" id="PTHR40012">
    <property type="entry name" value="AUTOPHAGY-RELATED PROTEIN 29"/>
    <property type="match status" value="1"/>
</dbReference>
<evidence type="ECO:0000259" key="9">
    <source>
        <dbReference type="Pfam" id="PF18388"/>
    </source>
</evidence>
<evidence type="ECO:0000256" key="7">
    <source>
        <dbReference type="ARBA" id="ARBA00060351"/>
    </source>
</evidence>
<evidence type="ECO:0000256" key="2">
    <source>
        <dbReference type="ARBA" id="ARBA00010082"/>
    </source>
</evidence>
<comment type="similarity">
    <text evidence="2">Belongs to the ATG29 family.</text>
</comment>
<evidence type="ECO:0000256" key="4">
    <source>
        <dbReference type="ARBA" id="ARBA00022448"/>
    </source>
</evidence>
<dbReference type="GO" id="GO:0000407">
    <property type="term" value="C:phagophore assembly site"/>
    <property type="evidence" value="ECO:0007669"/>
    <property type="project" value="UniProtKB-SubCell"/>
</dbReference>
<feature type="compositionally biased region" description="Polar residues" evidence="8">
    <location>
        <begin position="366"/>
        <end position="391"/>
    </location>
</feature>
<keyword evidence="4" id="KW-0813">Transport</keyword>
<dbReference type="InterPro" id="IPR039113">
    <property type="entry name" value="ATG29"/>
</dbReference>
<dbReference type="PANTHER" id="PTHR40012:SF1">
    <property type="entry name" value="AUTOPHAGY-RELATED PROTEIN 29"/>
    <property type="match status" value="1"/>
</dbReference>
<evidence type="ECO:0000256" key="6">
    <source>
        <dbReference type="ARBA" id="ARBA00023006"/>
    </source>
</evidence>
<reference evidence="11" key="1">
    <citation type="journal article" date="2017" name="Nat. Microbiol.">
        <title>Global analysis of biosynthetic gene clusters reveals vast potential of secondary metabolite production in Penicillium species.</title>
        <authorList>
            <person name="Nielsen J.C."/>
            <person name="Grijseels S."/>
            <person name="Prigent S."/>
            <person name="Ji B."/>
            <person name="Dainat J."/>
            <person name="Nielsen K.F."/>
            <person name="Frisvad J.C."/>
            <person name="Workman M."/>
            <person name="Nielsen J."/>
        </authorList>
    </citation>
    <scope>NUCLEOTIDE SEQUENCE [LARGE SCALE GENOMIC DNA]</scope>
    <source>
        <strain evidence="11">IBT 24891</strain>
    </source>
</reference>
<sequence>MSSQDPTDQYVVLVRLPFPRGDFQDPLSVDWDARKERALWDLISRPSKDGLDWNELSEKFGVTLPFLQQQVAWLYERQLTQARAQMRKAPQHLQLHSNSSSPAPGSVVGSTALGGQPQRPPVAGSRGMFRQVSQQRDGPHPAPTGRRASSTSTTTISRVPDSRDPSRIDTPMTEGREQATEATARRPSVARRDQPQSTSFMRSPPLEEEDLSSSSEESDSERETSPRRFPRWRNFGKYSTHRSRHGIRNDEDDDEEDDAPAFLPMTHHEETSRENPIERASEELSGTLRLQAERATAAWRPSERRAGFPSTGVDSATSSTGMSSASSAGPSQPAKAGNRQTLLRSPHGAVTGVTGQTRASPRRSGVSGSEGTPSMGSSFSDLDDTSVTQSALEEALMSNMQQGGMASRMSTISQALRSRYLPGQ</sequence>
<evidence type="ECO:0000313" key="11">
    <source>
        <dbReference type="Proteomes" id="UP000191285"/>
    </source>
</evidence>
<dbReference type="EMBL" id="MLKD01000002">
    <property type="protein sequence ID" value="OQE29533.1"/>
    <property type="molecule type" value="Genomic_DNA"/>
</dbReference>
<accession>A0A1V6TVG5</accession>
<organism evidence="10 11">
    <name type="scientific">Penicillium steckii</name>
    <dbReference type="NCBI Taxonomy" id="303698"/>
    <lineage>
        <taxon>Eukaryota</taxon>
        <taxon>Fungi</taxon>
        <taxon>Dikarya</taxon>
        <taxon>Ascomycota</taxon>
        <taxon>Pezizomycotina</taxon>
        <taxon>Eurotiomycetes</taxon>
        <taxon>Eurotiomycetidae</taxon>
        <taxon>Eurotiales</taxon>
        <taxon>Aspergillaceae</taxon>
        <taxon>Penicillium</taxon>
    </lineage>
</organism>
<comment type="subcellular location">
    <subcellularLocation>
        <location evidence="1">Preautophagosomal structure</location>
    </subcellularLocation>
</comment>
<dbReference type="Pfam" id="PF18388">
    <property type="entry name" value="ATG29_N"/>
    <property type="match status" value="1"/>
</dbReference>
<dbReference type="FunFam" id="1.10.10.2570:FF:000001">
    <property type="entry name" value="Autophagy-related protein 29"/>
    <property type="match status" value="1"/>
</dbReference>